<organism evidence="3 4">
    <name type="scientific">Galliscardovia ingluviei</name>
    <dbReference type="NCBI Taxonomy" id="1769422"/>
    <lineage>
        <taxon>Bacteria</taxon>
        <taxon>Bacillati</taxon>
        <taxon>Actinomycetota</taxon>
        <taxon>Actinomycetes</taxon>
        <taxon>Bifidobacteriales</taxon>
        <taxon>Bifidobacteriaceae</taxon>
        <taxon>Galliscardovia</taxon>
    </lineage>
</organism>
<evidence type="ECO:0000256" key="1">
    <source>
        <dbReference type="SAM" id="Phobius"/>
    </source>
</evidence>
<feature type="domain" description="Peptidase C51" evidence="2">
    <location>
        <begin position="409"/>
        <end position="536"/>
    </location>
</feature>
<gene>
    <name evidence="3" type="ORF">GCM10007377_12310</name>
</gene>
<sequence>MSARVAAASGKIIGHQSVASSRLISRHARATSQRLFAVGSGETGTASTLERDSASIAVKADMLPVRAAGKTIGAIAHRRRKHTKAKKLLQRDIKRAKRLSDPALEGVIESAQQAWDRKSLLRVKPYRSAHKDLRDAVRQSRRAARQFQLSHSRVFGRATRAGLRAKRVYRDLKDASRAVRTTAAALNAARSVIVHVVTFVASAALSMVTTVLAPLIAVVVVFSLVVSLFTVVSHLFGSDTSSVGNVPSEYLDDVLRAGSICPTVTPQVIAAQLEAESGFNPRAASSAGAQGIAQFMPGTWSTHGKDGDGDSKADVWNAHDAIYSQGLYMCELAGLIERDLSSGKVKGDQLALTLAAYNAGIGNVEKAHGVPSFGETQGYVRRITERMSYFTGNQGGTIQVGEVAGKLGNCGEWQTFCYGHATGNTGNAYPPRNCTLWAYQRRVQLGLPVGSHMGNGAEWANSARRLGYTVNHTPAPGAIMVFQRGQAGTDPVYGHVAIVERVNADGSVYVSQGGIGFATFPFYETYQRASNFEYIHN</sequence>
<evidence type="ECO:0000259" key="2">
    <source>
        <dbReference type="PROSITE" id="PS50911"/>
    </source>
</evidence>
<dbReference type="Pfam" id="PF05257">
    <property type="entry name" value="CHAP"/>
    <property type="match status" value="1"/>
</dbReference>
<dbReference type="InterPro" id="IPR023346">
    <property type="entry name" value="Lysozyme-like_dom_sf"/>
</dbReference>
<dbReference type="PANTHER" id="PTHR37423:SF2">
    <property type="entry name" value="MEMBRANE-BOUND LYTIC MUREIN TRANSGLYCOSYLASE C"/>
    <property type="match status" value="1"/>
</dbReference>
<reference evidence="3" key="2">
    <citation type="submission" date="2020-09" db="EMBL/GenBank/DDBJ databases">
        <authorList>
            <person name="Sun Q."/>
            <person name="Sedlacek I."/>
        </authorList>
    </citation>
    <scope>NUCLEOTIDE SEQUENCE</scope>
    <source>
        <strain evidence="3">CCM 8606</strain>
    </source>
</reference>
<protein>
    <recommendedName>
        <fullName evidence="2">Peptidase C51 domain-containing protein</fullName>
    </recommendedName>
</protein>
<proteinExistence type="predicted"/>
<reference evidence="3" key="1">
    <citation type="journal article" date="2014" name="Int. J. Syst. Evol. Microbiol.">
        <title>Complete genome sequence of Corynebacterium casei LMG S-19264T (=DSM 44701T), isolated from a smear-ripened cheese.</title>
        <authorList>
            <consortium name="US DOE Joint Genome Institute (JGI-PGF)"/>
            <person name="Walter F."/>
            <person name="Albersmeier A."/>
            <person name="Kalinowski J."/>
            <person name="Ruckert C."/>
        </authorList>
    </citation>
    <scope>NUCLEOTIDE SEQUENCE</scope>
    <source>
        <strain evidence="3">CCM 8606</strain>
    </source>
</reference>
<feature type="transmembrane region" description="Helical" evidence="1">
    <location>
        <begin position="183"/>
        <end position="205"/>
    </location>
</feature>
<dbReference type="Gene3D" id="1.10.530.10">
    <property type="match status" value="1"/>
</dbReference>
<dbReference type="InterPro" id="IPR008258">
    <property type="entry name" value="Transglycosylase_SLT_dom_1"/>
</dbReference>
<dbReference type="PROSITE" id="PS50911">
    <property type="entry name" value="CHAP"/>
    <property type="match status" value="1"/>
</dbReference>
<dbReference type="SUPFAM" id="SSF53955">
    <property type="entry name" value="Lysozyme-like"/>
    <property type="match status" value="1"/>
</dbReference>
<keyword evidence="1" id="KW-1133">Transmembrane helix</keyword>
<keyword evidence="1" id="KW-0812">Transmembrane</keyword>
<evidence type="ECO:0000313" key="4">
    <source>
        <dbReference type="Proteomes" id="UP000619536"/>
    </source>
</evidence>
<dbReference type="CDD" id="cd13399">
    <property type="entry name" value="Slt35-like"/>
    <property type="match status" value="1"/>
</dbReference>
<dbReference type="Proteomes" id="UP000619536">
    <property type="component" value="Unassembled WGS sequence"/>
</dbReference>
<dbReference type="InterPro" id="IPR007921">
    <property type="entry name" value="CHAP_dom"/>
</dbReference>
<dbReference type="Pfam" id="PF01464">
    <property type="entry name" value="SLT"/>
    <property type="match status" value="1"/>
</dbReference>
<dbReference type="SUPFAM" id="SSF54001">
    <property type="entry name" value="Cysteine proteinases"/>
    <property type="match status" value="1"/>
</dbReference>
<name>A0A8J3EZR7_9BIFI</name>
<dbReference type="Gene3D" id="3.90.1720.10">
    <property type="entry name" value="endopeptidase domain like (from Nostoc punctiforme)"/>
    <property type="match status" value="1"/>
</dbReference>
<keyword evidence="1" id="KW-0472">Membrane</keyword>
<dbReference type="AlphaFoldDB" id="A0A8J3EZR7"/>
<dbReference type="EMBL" id="BMDH01000003">
    <property type="protein sequence ID" value="GGI14716.1"/>
    <property type="molecule type" value="Genomic_DNA"/>
</dbReference>
<dbReference type="PANTHER" id="PTHR37423">
    <property type="entry name" value="SOLUBLE LYTIC MUREIN TRANSGLYCOSYLASE-RELATED"/>
    <property type="match status" value="1"/>
</dbReference>
<dbReference type="InterPro" id="IPR038765">
    <property type="entry name" value="Papain-like_cys_pep_sf"/>
</dbReference>
<feature type="transmembrane region" description="Helical" evidence="1">
    <location>
        <begin position="211"/>
        <end position="232"/>
    </location>
</feature>
<dbReference type="RefSeq" id="WP_188355399.1">
    <property type="nucleotide sequence ID" value="NZ_BMDH01000003.1"/>
</dbReference>
<accession>A0A8J3EZR7</accession>
<evidence type="ECO:0000313" key="3">
    <source>
        <dbReference type="EMBL" id="GGI14716.1"/>
    </source>
</evidence>
<keyword evidence="4" id="KW-1185">Reference proteome</keyword>
<comment type="caution">
    <text evidence="3">The sequence shown here is derived from an EMBL/GenBank/DDBJ whole genome shotgun (WGS) entry which is preliminary data.</text>
</comment>